<dbReference type="InterPro" id="IPR053151">
    <property type="entry name" value="RNase_H-like"/>
</dbReference>
<dbReference type="Pfam" id="PF13456">
    <property type="entry name" value="RVT_3"/>
    <property type="match status" value="1"/>
</dbReference>
<feature type="domain" description="RNase H type-1" evidence="1">
    <location>
        <begin position="409"/>
        <end position="528"/>
    </location>
</feature>
<dbReference type="AlphaFoldDB" id="A0AAW2E3E2"/>
<gene>
    <name evidence="3" type="ORF">SO802_003247</name>
</gene>
<dbReference type="Proteomes" id="UP001459277">
    <property type="component" value="Unassembled WGS sequence"/>
</dbReference>
<dbReference type="SUPFAM" id="SSF53098">
    <property type="entry name" value="Ribonuclease H-like"/>
    <property type="match status" value="1"/>
</dbReference>
<dbReference type="PANTHER" id="PTHR47723">
    <property type="entry name" value="OS05G0353850 PROTEIN"/>
    <property type="match status" value="1"/>
</dbReference>
<evidence type="ECO:0000259" key="2">
    <source>
        <dbReference type="Pfam" id="PF13966"/>
    </source>
</evidence>
<comment type="caution">
    <text evidence="3">The sequence shown here is derived from an EMBL/GenBank/DDBJ whole genome shotgun (WGS) entry which is preliminary data.</text>
</comment>
<evidence type="ECO:0008006" key="5">
    <source>
        <dbReference type="Google" id="ProtNLM"/>
    </source>
</evidence>
<dbReference type="InterPro" id="IPR012337">
    <property type="entry name" value="RNaseH-like_sf"/>
</dbReference>
<evidence type="ECO:0000313" key="4">
    <source>
        <dbReference type="Proteomes" id="UP001459277"/>
    </source>
</evidence>
<dbReference type="GO" id="GO:0004523">
    <property type="term" value="F:RNA-DNA hybrid ribonuclease activity"/>
    <property type="evidence" value="ECO:0007669"/>
    <property type="project" value="InterPro"/>
</dbReference>
<dbReference type="EMBL" id="JAZDWU010000001">
    <property type="protein sequence ID" value="KAL0016178.1"/>
    <property type="molecule type" value="Genomic_DNA"/>
</dbReference>
<proteinExistence type="predicted"/>
<dbReference type="InterPro" id="IPR036397">
    <property type="entry name" value="RNaseH_sf"/>
</dbReference>
<evidence type="ECO:0000259" key="1">
    <source>
        <dbReference type="Pfam" id="PF13456"/>
    </source>
</evidence>
<dbReference type="CDD" id="cd06222">
    <property type="entry name" value="RNase_H_like"/>
    <property type="match status" value="1"/>
</dbReference>
<dbReference type="Gene3D" id="3.30.420.10">
    <property type="entry name" value="Ribonuclease H-like superfamily/Ribonuclease H"/>
    <property type="match status" value="1"/>
</dbReference>
<dbReference type="PANTHER" id="PTHR47723:SF24">
    <property type="entry name" value="RNASE H TYPE-1 DOMAIN-CONTAINING PROTEIN"/>
    <property type="match status" value="1"/>
</dbReference>
<dbReference type="InterPro" id="IPR002156">
    <property type="entry name" value="RNaseH_domain"/>
</dbReference>
<sequence>MSTFLLPKKINDKLDAAVRRFWWKPKEDSNKFFTPIAWDDLCRPKDEDGLSFKKFEKLNQALVSKPGWWMLSKKNCFCVKQLAAKYKVRANWLRAPKASNASWVWKGIEMVKNIIKLGVCKLVGSRNSILVWEDPWLLDKSSFILTPRSQVINSCLVVSQLLNPLGSGWNDNLLNELFDQESIVAIKNIPVWSFGQEDKWTWTKSENGQFSVKSCYRLITDGDNISSNVSLTRKIWKANIHERLKMHLWRVAFNLLPTKDQLREFSTSSDTSCPLCNVEAESALHHFTQCHIARAIWFGGQWNLRIDKWQIQSPTYLIGLFIDPPSSLQLDKEQRDEFLLFGALTLDMIWMWRNKAVNERSPPVEGQVIRSLQKLFLENWRPKVPELTRVPTRRSARWCCPNQGMLKLNCDATVGDLSSCIAIVAREWRGKLVFAISKKVNTNILIQAEAFAILLAVHIAINFSFCSCVIESDYKVCIDAIKSGVNLIPWRLLNFVESVKNVISDYNHVSFNWVHREAIKAAHVLANWSLNLSLFGSFDMGFDPPNFFNVILAEAFRVSVSVGHQ</sequence>
<accession>A0AAW2E3E2</accession>
<dbReference type="GO" id="GO:0003676">
    <property type="term" value="F:nucleic acid binding"/>
    <property type="evidence" value="ECO:0007669"/>
    <property type="project" value="InterPro"/>
</dbReference>
<keyword evidence="4" id="KW-1185">Reference proteome</keyword>
<evidence type="ECO:0000313" key="3">
    <source>
        <dbReference type="EMBL" id="KAL0016178.1"/>
    </source>
</evidence>
<feature type="domain" description="Reverse transcriptase zinc-binding" evidence="2">
    <location>
        <begin position="210"/>
        <end position="297"/>
    </location>
</feature>
<name>A0AAW2E3E2_9ROSI</name>
<dbReference type="InterPro" id="IPR026960">
    <property type="entry name" value="RVT-Znf"/>
</dbReference>
<protein>
    <recommendedName>
        <fullName evidence="5">Reverse transcriptase zinc-binding domain-containing protein</fullName>
    </recommendedName>
</protein>
<organism evidence="3 4">
    <name type="scientific">Lithocarpus litseifolius</name>
    <dbReference type="NCBI Taxonomy" id="425828"/>
    <lineage>
        <taxon>Eukaryota</taxon>
        <taxon>Viridiplantae</taxon>
        <taxon>Streptophyta</taxon>
        <taxon>Embryophyta</taxon>
        <taxon>Tracheophyta</taxon>
        <taxon>Spermatophyta</taxon>
        <taxon>Magnoliopsida</taxon>
        <taxon>eudicotyledons</taxon>
        <taxon>Gunneridae</taxon>
        <taxon>Pentapetalae</taxon>
        <taxon>rosids</taxon>
        <taxon>fabids</taxon>
        <taxon>Fagales</taxon>
        <taxon>Fagaceae</taxon>
        <taxon>Lithocarpus</taxon>
    </lineage>
</organism>
<dbReference type="InterPro" id="IPR044730">
    <property type="entry name" value="RNase_H-like_dom_plant"/>
</dbReference>
<reference evidence="3 4" key="1">
    <citation type="submission" date="2024-01" db="EMBL/GenBank/DDBJ databases">
        <title>A telomere-to-telomere, gap-free genome of sweet tea (Lithocarpus litseifolius).</title>
        <authorList>
            <person name="Zhou J."/>
        </authorList>
    </citation>
    <scope>NUCLEOTIDE SEQUENCE [LARGE SCALE GENOMIC DNA]</scope>
    <source>
        <strain evidence="3">Zhou-2022a</strain>
        <tissue evidence="3">Leaf</tissue>
    </source>
</reference>
<dbReference type="Pfam" id="PF13966">
    <property type="entry name" value="zf-RVT"/>
    <property type="match status" value="1"/>
</dbReference>